<name>K9VYI6_9CYAN</name>
<dbReference type="Gene3D" id="3.30.70.1290">
    <property type="entry name" value="Transposase IS200-like"/>
    <property type="match status" value="1"/>
</dbReference>
<evidence type="ECO:0000259" key="1">
    <source>
        <dbReference type="SMART" id="SM01321"/>
    </source>
</evidence>
<keyword evidence="3" id="KW-1185">Reference proteome</keyword>
<dbReference type="eggNOG" id="COG1943">
    <property type="taxonomic scope" value="Bacteria"/>
</dbReference>
<evidence type="ECO:0000313" key="2">
    <source>
        <dbReference type="EMBL" id="AFZ13021.1"/>
    </source>
</evidence>
<dbReference type="SUPFAM" id="SSF143422">
    <property type="entry name" value="Transposase IS200-like"/>
    <property type="match status" value="1"/>
</dbReference>
<dbReference type="PANTHER" id="PTHR33360:SF2">
    <property type="entry name" value="TRANSPOSASE FOR INSERTION SEQUENCE ELEMENT IS200"/>
    <property type="match status" value="1"/>
</dbReference>
<evidence type="ECO:0000313" key="3">
    <source>
        <dbReference type="Proteomes" id="UP000010472"/>
    </source>
</evidence>
<dbReference type="InterPro" id="IPR036515">
    <property type="entry name" value="Transposase_17_sf"/>
</dbReference>
<dbReference type="Proteomes" id="UP000010472">
    <property type="component" value="Chromosome"/>
</dbReference>
<dbReference type="RefSeq" id="WP_015203137.1">
    <property type="nucleotide sequence ID" value="NC_019753.1"/>
</dbReference>
<dbReference type="KEGG" id="cep:Cri9333_2145"/>
<reference evidence="2 3" key="1">
    <citation type="submission" date="2012-06" db="EMBL/GenBank/DDBJ databases">
        <title>Finished chromosome of genome of Crinalium epipsammum PCC 9333.</title>
        <authorList>
            <consortium name="US DOE Joint Genome Institute"/>
            <person name="Gugger M."/>
            <person name="Coursin T."/>
            <person name="Rippka R."/>
            <person name="Tandeau De Marsac N."/>
            <person name="Huntemann M."/>
            <person name="Wei C.-L."/>
            <person name="Han J."/>
            <person name="Detter J.C."/>
            <person name="Han C."/>
            <person name="Tapia R."/>
            <person name="Davenport K."/>
            <person name="Daligault H."/>
            <person name="Erkkila T."/>
            <person name="Gu W."/>
            <person name="Munk A.C.C."/>
            <person name="Teshima H."/>
            <person name="Xu Y."/>
            <person name="Chain P."/>
            <person name="Chen A."/>
            <person name="Krypides N."/>
            <person name="Mavromatis K."/>
            <person name="Markowitz V."/>
            <person name="Szeto E."/>
            <person name="Ivanova N."/>
            <person name="Mikhailova N."/>
            <person name="Ovchinnikova G."/>
            <person name="Pagani I."/>
            <person name="Pati A."/>
            <person name="Goodwin L."/>
            <person name="Peters L."/>
            <person name="Pitluck S."/>
            <person name="Woyke T."/>
            <person name="Kerfeld C."/>
        </authorList>
    </citation>
    <scope>NUCLEOTIDE SEQUENCE [LARGE SCALE GENOMIC DNA]</scope>
    <source>
        <strain evidence="2 3">PCC 9333</strain>
    </source>
</reference>
<organism evidence="2 3">
    <name type="scientific">Crinalium epipsammum PCC 9333</name>
    <dbReference type="NCBI Taxonomy" id="1173022"/>
    <lineage>
        <taxon>Bacteria</taxon>
        <taxon>Bacillati</taxon>
        <taxon>Cyanobacteriota</taxon>
        <taxon>Cyanophyceae</taxon>
        <taxon>Gomontiellales</taxon>
        <taxon>Gomontiellaceae</taxon>
        <taxon>Crinalium</taxon>
    </lineage>
</organism>
<protein>
    <submittedName>
        <fullName evidence="2">Transposase IS200-family protein</fullName>
    </submittedName>
</protein>
<dbReference type="OrthoDB" id="9798161at2"/>
<dbReference type="NCBIfam" id="NF033573">
    <property type="entry name" value="transpos_IS200"/>
    <property type="match status" value="1"/>
</dbReference>
<dbReference type="EMBL" id="CP003620">
    <property type="protein sequence ID" value="AFZ13021.1"/>
    <property type="molecule type" value="Genomic_DNA"/>
</dbReference>
<feature type="domain" description="Transposase IS200-like" evidence="1">
    <location>
        <begin position="5"/>
        <end position="119"/>
    </location>
</feature>
<dbReference type="SMART" id="SM01321">
    <property type="entry name" value="Y1_Tnp"/>
    <property type="match status" value="1"/>
</dbReference>
<dbReference type="GO" id="GO:0003677">
    <property type="term" value="F:DNA binding"/>
    <property type="evidence" value="ECO:0007669"/>
    <property type="project" value="InterPro"/>
</dbReference>
<proteinExistence type="predicted"/>
<dbReference type="GO" id="GO:0006313">
    <property type="term" value="P:DNA transposition"/>
    <property type="evidence" value="ECO:0007669"/>
    <property type="project" value="InterPro"/>
</dbReference>
<gene>
    <name evidence="2" type="ORF">Cri9333_2145</name>
</gene>
<dbReference type="Pfam" id="PF01797">
    <property type="entry name" value="Y1_Tnp"/>
    <property type="match status" value="1"/>
</dbReference>
<dbReference type="HOGENOM" id="CLU_101320_1_0_3"/>
<dbReference type="PATRIC" id="fig|1173022.3.peg.2316"/>
<accession>K9VYI6</accession>
<sequence>MQRNFTQLYLHCIWATWDRLPLTTPDIKDIVYAAIIKECQQLGCTVIAIGGIADHIHLLTSFTPTLTISELIGKAKGSSSHLITHEIKPNEFFKWQGGYGVFTVSQNNLDQIGNYIRNQPAHHNQKNLISQWEI</sequence>
<dbReference type="InterPro" id="IPR002686">
    <property type="entry name" value="Transposase_17"/>
</dbReference>
<dbReference type="PANTHER" id="PTHR33360">
    <property type="entry name" value="TRANSPOSASE FOR INSERTION SEQUENCE ELEMENT IS200"/>
    <property type="match status" value="1"/>
</dbReference>
<dbReference type="STRING" id="1173022.Cri9333_2145"/>
<dbReference type="AlphaFoldDB" id="K9VYI6"/>
<dbReference type="GO" id="GO:0004803">
    <property type="term" value="F:transposase activity"/>
    <property type="evidence" value="ECO:0007669"/>
    <property type="project" value="InterPro"/>
</dbReference>